<dbReference type="InterPro" id="IPR025662">
    <property type="entry name" value="Sigma_54_int_dom_ATP-bd_1"/>
</dbReference>
<dbReference type="Gene3D" id="1.10.8.60">
    <property type="match status" value="1"/>
</dbReference>
<dbReference type="PROSITE" id="PS00688">
    <property type="entry name" value="SIGMA54_INTERACT_3"/>
    <property type="match status" value="1"/>
</dbReference>
<gene>
    <name evidence="7" type="primary">stc6</name>
    <name evidence="7" type="ORF">CLSPO_c16880</name>
    <name evidence="9" type="ORF">CRX47_11415</name>
    <name evidence="8" type="ORF">FDF70_03900</name>
</gene>
<dbReference type="Pfam" id="PF01590">
    <property type="entry name" value="GAF"/>
    <property type="match status" value="1"/>
</dbReference>
<dbReference type="FunFam" id="3.40.50.300:FF:000006">
    <property type="entry name" value="DNA-binding transcriptional regulator NtrC"/>
    <property type="match status" value="1"/>
</dbReference>
<reference evidence="7 10" key="2">
    <citation type="journal article" date="2015" name="PLoS ONE">
        <title>A universal mariner transposon system for forward genetic studies in the genus clostridium.</title>
        <authorList>
            <person name="Zhang Y."/>
            <person name="Grosse-Honebrink A."/>
            <person name="Minton N.P."/>
        </authorList>
    </citation>
    <scope>NUCLEOTIDE SEQUENCE [LARGE SCALE GENOMIC DNA]</scope>
    <source>
        <strain evidence="7 10">NCIMB 10696</strain>
    </source>
</reference>
<keyword evidence="3" id="KW-0805">Transcription regulation</keyword>
<dbReference type="SMART" id="SM00382">
    <property type="entry name" value="AAA"/>
    <property type="match status" value="1"/>
</dbReference>
<dbReference type="InterPro" id="IPR002078">
    <property type="entry name" value="Sigma_54_int"/>
</dbReference>
<dbReference type="Proteomes" id="UP000223854">
    <property type="component" value="Unassembled WGS sequence"/>
</dbReference>
<keyword evidence="2" id="KW-0067">ATP-binding</keyword>
<name>A0A7X5P789_CLOSG</name>
<evidence type="ECO:0000256" key="2">
    <source>
        <dbReference type="ARBA" id="ARBA00022840"/>
    </source>
</evidence>
<dbReference type="PANTHER" id="PTHR32071:SF57">
    <property type="entry name" value="C4-DICARBOXYLATE TRANSPORT TRANSCRIPTIONAL REGULATORY PROTEIN DCTD"/>
    <property type="match status" value="1"/>
</dbReference>
<proteinExistence type="predicted"/>
<evidence type="ECO:0000256" key="5">
    <source>
        <dbReference type="ARBA" id="ARBA00023163"/>
    </source>
</evidence>
<dbReference type="EMBL" id="CP009225">
    <property type="protein sequence ID" value="AKC62408.1"/>
    <property type="molecule type" value="Genomic_DNA"/>
</dbReference>
<dbReference type="SUPFAM" id="SSF55781">
    <property type="entry name" value="GAF domain-like"/>
    <property type="match status" value="1"/>
</dbReference>
<reference evidence="8 12" key="4">
    <citation type="submission" date="2019-04" db="EMBL/GenBank/DDBJ databases">
        <title>Genome sequencing of Clostridium botulinum Groups I-IV and Clostridium butyricum.</title>
        <authorList>
            <person name="Brunt J."/>
            <person name="Van Vliet A.H.M."/>
            <person name="Stringer S.C."/>
            <person name="Carter A.T."/>
            <person name="Peck M.W."/>
        </authorList>
    </citation>
    <scope>NUCLEOTIDE SEQUENCE [LARGE SCALE GENOMIC DNA]</scope>
    <source>
        <strain evidence="8 12">IFR 18/108</strain>
    </source>
</reference>
<evidence type="ECO:0000313" key="11">
    <source>
        <dbReference type="Proteomes" id="UP000223854"/>
    </source>
</evidence>
<evidence type="ECO:0000313" key="9">
    <source>
        <dbReference type="EMBL" id="PHH00427.1"/>
    </source>
</evidence>
<feature type="domain" description="Sigma-54 factor interaction" evidence="6">
    <location>
        <begin position="333"/>
        <end position="563"/>
    </location>
</feature>
<protein>
    <submittedName>
        <fullName evidence="8">AAA family ATPase</fullName>
    </submittedName>
    <submittedName>
        <fullName evidence="9">Sigma-54-dependent Fis family transcriptional regulator</fullName>
    </submittedName>
    <submittedName>
        <fullName evidence="7">Signal-transduction and transcriptional-control protein Stc</fullName>
    </submittedName>
</protein>
<evidence type="ECO:0000313" key="10">
    <source>
        <dbReference type="Proteomes" id="UP000033052"/>
    </source>
</evidence>
<dbReference type="SUPFAM" id="SSF46689">
    <property type="entry name" value="Homeodomain-like"/>
    <property type="match status" value="1"/>
</dbReference>
<dbReference type="InterPro" id="IPR029016">
    <property type="entry name" value="GAF-like_dom_sf"/>
</dbReference>
<dbReference type="PRINTS" id="PR01590">
    <property type="entry name" value="HTHFIS"/>
</dbReference>
<evidence type="ECO:0000313" key="8">
    <source>
        <dbReference type="EMBL" id="NFR60660.1"/>
    </source>
</evidence>
<dbReference type="InterPro" id="IPR003018">
    <property type="entry name" value="GAF"/>
</dbReference>
<dbReference type="GO" id="GO:0005524">
    <property type="term" value="F:ATP binding"/>
    <property type="evidence" value="ECO:0007669"/>
    <property type="project" value="UniProtKB-KW"/>
</dbReference>
<sequence>MINILEVEKQRENFIKYNDIPKSVRPEILNSWIRCKNYNVDTNNGQGKELPREEFEKTLYRKKDLIQIAIPAMLDLYNVVKDTNYSIILADENAVVLEVIGNEEIMNKNMELHFLKGCKWMERDVGTNAIGTSIYLDKPIQTIGAEHYCKRQHGWTCSASPIHDDKGRIIGVIDLSGDFYDYQIHTLGIVVEAAKTIEKQFAIVQHRKWVEVAFNSIEDGILVIDKDFSVKDFNGKLCEILKISEDEFNKLDIKLLLKDIIKDKNNFSNNRINYKESNLYLENRKLECNINVSPVKLENKYIGYVILVKKIDSIRNVVRKIAGFSSKYTFESIITNNERMLSVVEEAKKIAENECSVLITGESGTGKELFAHSIHNFSSRRKGPFIAINCAALPKDLVESELFGYEKSAFTGASKDGNPGKFELANKGTIFLDEIGELPLEIQSKLLRVLDNHTITRIGGNYERKLDVRVIAATNRNLNEEINKNNFRGDLYYRLNVFNVRLIPLRERPEDIELCADYFLQRLNDKNPGINKSFDKDFINSIVNYNWPGNVRELENVIQRAYYLSKDEIIKYSFIPEYINGNIKGEEIRNKEEKVKDNKEKVKPQTLEEMERKLIIQALRYCNGNVVSASKIIGIGKSTLYRKIEKYGLEEVSKWEK</sequence>
<dbReference type="Pfam" id="PF00158">
    <property type="entry name" value="Sigma54_activat"/>
    <property type="match status" value="1"/>
</dbReference>
<dbReference type="Pfam" id="PF02954">
    <property type="entry name" value="HTH_8"/>
    <property type="match status" value="1"/>
</dbReference>
<dbReference type="InterPro" id="IPR009057">
    <property type="entry name" value="Homeodomain-like_sf"/>
</dbReference>
<keyword evidence="11" id="KW-1185">Reference proteome</keyword>
<dbReference type="EMBL" id="SXCS01000002">
    <property type="protein sequence ID" value="NFR60660.1"/>
    <property type="molecule type" value="Genomic_DNA"/>
</dbReference>
<organism evidence="8 12">
    <name type="scientific">Clostridium sporogenes</name>
    <dbReference type="NCBI Taxonomy" id="1509"/>
    <lineage>
        <taxon>Bacteria</taxon>
        <taxon>Bacillati</taxon>
        <taxon>Bacillota</taxon>
        <taxon>Clostridia</taxon>
        <taxon>Eubacteriales</taxon>
        <taxon>Clostridiaceae</taxon>
        <taxon>Clostridium</taxon>
    </lineage>
</organism>
<keyword evidence="1" id="KW-0547">Nucleotide-binding</keyword>
<dbReference type="Gene3D" id="3.40.50.300">
    <property type="entry name" value="P-loop containing nucleotide triphosphate hydrolases"/>
    <property type="match status" value="1"/>
</dbReference>
<dbReference type="Proteomes" id="UP000033052">
    <property type="component" value="Chromosome"/>
</dbReference>
<dbReference type="Pfam" id="PF25601">
    <property type="entry name" value="AAA_lid_14"/>
    <property type="match status" value="1"/>
</dbReference>
<dbReference type="PROSITE" id="PS00676">
    <property type="entry name" value="SIGMA54_INTERACT_2"/>
    <property type="match status" value="1"/>
</dbReference>
<dbReference type="InterPro" id="IPR003593">
    <property type="entry name" value="AAA+_ATPase"/>
</dbReference>
<dbReference type="InterPro" id="IPR025944">
    <property type="entry name" value="Sigma_54_int_dom_CS"/>
</dbReference>
<dbReference type="SUPFAM" id="SSF52540">
    <property type="entry name" value="P-loop containing nucleoside triphosphate hydrolases"/>
    <property type="match status" value="1"/>
</dbReference>
<dbReference type="CDD" id="cd00009">
    <property type="entry name" value="AAA"/>
    <property type="match status" value="1"/>
</dbReference>
<dbReference type="PANTHER" id="PTHR32071">
    <property type="entry name" value="TRANSCRIPTIONAL REGULATORY PROTEIN"/>
    <property type="match status" value="1"/>
</dbReference>
<evidence type="ECO:0000313" key="12">
    <source>
        <dbReference type="Proteomes" id="UP000486601"/>
    </source>
</evidence>
<evidence type="ECO:0000313" key="7">
    <source>
        <dbReference type="EMBL" id="AKC62408.1"/>
    </source>
</evidence>
<reference evidence="7" key="1">
    <citation type="submission" date="2014-08" db="EMBL/GenBank/DDBJ databases">
        <authorList>
            <person name="Kubiak A."/>
            <person name="Poehlein A."/>
            <person name="Daniel R."/>
            <person name="Minton N.P."/>
        </authorList>
    </citation>
    <scope>NUCLEOTIDE SEQUENCE</scope>
    <source>
        <strain evidence="7">NCIMB 10696</strain>
    </source>
</reference>
<dbReference type="RefSeq" id="WP_033059344.1">
    <property type="nucleotide sequence ID" value="NZ_CBCRVC010000001.1"/>
</dbReference>
<dbReference type="GeneID" id="92938394"/>
<dbReference type="Gene3D" id="1.10.10.60">
    <property type="entry name" value="Homeodomain-like"/>
    <property type="match status" value="1"/>
</dbReference>
<dbReference type="PROSITE" id="PS50045">
    <property type="entry name" value="SIGMA54_INTERACT_4"/>
    <property type="match status" value="1"/>
</dbReference>
<reference evidence="9 11" key="3">
    <citation type="submission" date="2017-09" db="EMBL/GenBank/DDBJ databases">
        <title>FDA dAtabase for Regulatory Grade micrObial Sequences (FDA-ARGOS): Supporting development and validation of Infectious Disease Dx tests.</title>
        <authorList>
            <person name="Kerrigan L."/>
            <person name="Long C."/>
            <person name="Tallon L.J."/>
            <person name="Sadzewicz L."/>
            <person name="Ott S."/>
            <person name="Zhao X."/>
            <person name="Nagaraj S."/>
            <person name="Vavikolanu K."/>
            <person name="Aluvathingal J."/>
            <person name="Nadendla S."/>
            <person name="Sichtig H."/>
        </authorList>
    </citation>
    <scope>NUCLEOTIDE SEQUENCE [LARGE SCALE GENOMIC DNA]</scope>
    <source>
        <strain evidence="9 11">FDAARGOS_423</strain>
    </source>
</reference>
<dbReference type="AlphaFoldDB" id="A0A7X5P789"/>
<keyword evidence="5" id="KW-0804">Transcription</keyword>
<dbReference type="InterPro" id="IPR025943">
    <property type="entry name" value="Sigma_54_int_dom_ATP-bd_2"/>
</dbReference>
<dbReference type="GO" id="GO:0043565">
    <property type="term" value="F:sequence-specific DNA binding"/>
    <property type="evidence" value="ECO:0007669"/>
    <property type="project" value="InterPro"/>
</dbReference>
<dbReference type="InterPro" id="IPR002197">
    <property type="entry name" value="HTH_Fis"/>
</dbReference>
<dbReference type="Gene3D" id="3.30.450.20">
    <property type="entry name" value="PAS domain"/>
    <property type="match status" value="1"/>
</dbReference>
<dbReference type="InterPro" id="IPR027417">
    <property type="entry name" value="P-loop_NTPase"/>
</dbReference>
<dbReference type="Gene3D" id="3.30.450.40">
    <property type="match status" value="1"/>
</dbReference>
<dbReference type="EMBL" id="PDLH01000007">
    <property type="protein sequence ID" value="PHH00427.1"/>
    <property type="molecule type" value="Genomic_DNA"/>
</dbReference>
<dbReference type="PROSITE" id="PS00675">
    <property type="entry name" value="SIGMA54_INTERACT_1"/>
    <property type="match status" value="1"/>
</dbReference>
<evidence type="ECO:0000259" key="6">
    <source>
        <dbReference type="PROSITE" id="PS50045"/>
    </source>
</evidence>
<dbReference type="Proteomes" id="UP000486601">
    <property type="component" value="Unassembled WGS sequence"/>
</dbReference>
<evidence type="ECO:0000256" key="1">
    <source>
        <dbReference type="ARBA" id="ARBA00022741"/>
    </source>
</evidence>
<accession>A0A7X5P789</accession>
<evidence type="ECO:0000256" key="4">
    <source>
        <dbReference type="ARBA" id="ARBA00023125"/>
    </source>
</evidence>
<dbReference type="KEGG" id="cld:CLSPO_c16880"/>
<evidence type="ECO:0000256" key="3">
    <source>
        <dbReference type="ARBA" id="ARBA00023015"/>
    </source>
</evidence>
<keyword evidence="4" id="KW-0238">DNA-binding</keyword>
<dbReference type="InterPro" id="IPR058031">
    <property type="entry name" value="AAA_lid_NorR"/>
</dbReference>
<dbReference type="GO" id="GO:0006355">
    <property type="term" value="P:regulation of DNA-templated transcription"/>
    <property type="evidence" value="ECO:0007669"/>
    <property type="project" value="InterPro"/>
</dbReference>